<reference evidence="2 3" key="1">
    <citation type="journal article" date="2015" name="Nature">
        <title>rRNA introns, odd ribosomes, and small enigmatic genomes across a large radiation of phyla.</title>
        <authorList>
            <person name="Brown C.T."/>
            <person name="Hug L.A."/>
            <person name="Thomas B.C."/>
            <person name="Sharon I."/>
            <person name="Castelle C.J."/>
            <person name="Singh A."/>
            <person name="Wilkins M.J."/>
            <person name="Williams K.H."/>
            <person name="Banfield J.F."/>
        </authorList>
    </citation>
    <scope>NUCLEOTIDE SEQUENCE [LARGE SCALE GENOMIC DNA]</scope>
</reference>
<evidence type="ECO:0000256" key="1">
    <source>
        <dbReference type="SAM" id="MobiDB-lite"/>
    </source>
</evidence>
<feature type="region of interest" description="Disordered" evidence="1">
    <location>
        <begin position="1"/>
        <end position="20"/>
    </location>
</feature>
<name>A0A0G0GJ07_9BACT</name>
<sequence length="20" mass="2303">MSPEERELLNRSVSLAEDNN</sequence>
<evidence type="ECO:0000313" key="3">
    <source>
        <dbReference type="Proteomes" id="UP000034701"/>
    </source>
</evidence>
<feature type="compositionally biased region" description="Polar residues" evidence="1">
    <location>
        <begin position="11"/>
        <end position="20"/>
    </location>
</feature>
<protein>
    <submittedName>
        <fullName evidence="2">Uncharacterized protein</fullName>
    </submittedName>
</protein>
<organism evidence="2 3">
    <name type="scientific">Candidatus Nomurabacteria bacterium GW2011_GWA1_37_20</name>
    <dbReference type="NCBI Taxonomy" id="1618729"/>
    <lineage>
        <taxon>Bacteria</taxon>
        <taxon>Candidatus Nomuraibacteriota</taxon>
    </lineage>
</organism>
<proteinExistence type="predicted"/>
<dbReference type="EMBL" id="LBTA01000053">
    <property type="protein sequence ID" value="KKQ29982.1"/>
    <property type="molecule type" value="Genomic_DNA"/>
</dbReference>
<dbReference type="AlphaFoldDB" id="A0A0G0GJ07"/>
<comment type="caution">
    <text evidence="2">The sequence shown here is derived from an EMBL/GenBank/DDBJ whole genome shotgun (WGS) entry which is preliminary data.</text>
</comment>
<dbReference type="Proteomes" id="UP000034701">
    <property type="component" value="Unassembled WGS sequence"/>
</dbReference>
<gene>
    <name evidence="2" type="ORF">US45_C0053G0010</name>
</gene>
<accession>A0A0G0GJ07</accession>
<feature type="non-terminal residue" evidence="2">
    <location>
        <position position="20"/>
    </location>
</feature>
<evidence type="ECO:0000313" key="2">
    <source>
        <dbReference type="EMBL" id="KKQ29982.1"/>
    </source>
</evidence>